<comment type="caution">
    <text evidence="6">The sequence shown here is derived from an EMBL/GenBank/DDBJ whole genome shotgun (WGS) entry which is preliminary data.</text>
</comment>
<keyword evidence="3" id="KW-0677">Repeat</keyword>
<evidence type="ECO:0000256" key="1">
    <source>
        <dbReference type="ARBA" id="ARBA00003291"/>
    </source>
</evidence>
<dbReference type="EMBL" id="JAJJMA010342402">
    <property type="protein sequence ID" value="MCL7051781.1"/>
    <property type="molecule type" value="Genomic_DNA"/>
</dbReference>
<name>A0AA42B5V7_PAPNU</name>
<gene>
    <name evidence="6" type="ORF">MKW94_015429</name>
</gene>
<dbReference type="FunFam" id="1.10.238.10:FF:000089">
    <property type="entry name" value="calmodulin-like protein 3"/>
    <property type="match status" value="1"/>
</dbReference>
<dbReference type="Pfam" id="PF13499">
    <property type="entry name" value="EF-hand_7"/>
    <property type="match status" value="2"/>
</dbReference>
<dbReference type="SUPFAM" id="SSF47473">
    <property type="entry name" value="EF-hand"/>
    <property type="match status" value="1"/>
</dbReference>
<dbReference type="InterPro" id="IPR018247">
    <property type="entry name" value="EF_Hand_1_Ca_BS"/>
</dbReference>
<dbReference type="PRINTS" id="PR00450">
    <property type="entry name" value="RECOVERIN"/>
</dbReference>
<evidence type="ECO:0000313" key="6">
    <source>
        <dbReference type="EMBL" id="MCL7051781.1"/>
    </source>
</evidence>
<evidence type="ECO:0000256" key="2">
    <source>
        <dbReference type="ARBA" id="ARBA00022723"/>
    </source>
</evidence>
<accession>A0AA42B5V7</accession>
<keyword evidence="2" id="KW-0479">Metal-binding</keyword>
<evidence type="ECO:0000313" key="7">
    <source>
        <dbReference type="Proteomes" id="UP001177140"/>
    </source>
</evidence>
<dbReference type="InterPro" id="IPR002048">
    <property type="entry name" value="EF_hand_dom"/>
</dbReference>
<dbReference type="InterPro" id="IPR039647">
    <property type="entry name" value="EF_hand_pair_protein_CML-like"/>
</dbReference>
<proteinExistence type="predicted"/>
<dbReference type="AlphaFoldDB" id="A0AA42B5V7"/>
<feature type="domain" description="EF-hand" evidence="5">
    <location>
        <begin position="148"/>
        <end position="183"/>
    </location>
</feature>
<keyword evidence="4" id="KW-0106">Calcium</keyword>
<organism evidence="6 7">
    <name type="scientific">Papaver nudicaule</name>
    <name type="common">Iceland poppy</name>
    <dbReference type="NCBI Taxonomy" id="74823"/>
    <lineage>
        <taxon>Eukaryota</taxon>
        <taxon>Viridiplantae</taxon>
        <taxon>Streptophyta</taxon>
        <taxon>Embryophyta</taxon>
        <taxon>Tracheophyta</taxon>
        <taxon>Spermatophyta</taxon>
        <taxon>Magnoliopsida</taxon>
        <taxon>Ranunculales</taxon>
        <taxon>Papaveraceae</taxon>
        <taxon>Papaveroideae</taxon>
        <taxon>Papaver</taxon>
    </lineage>
</organism>
<keyword evidence="7" id="KW-1185">Reference proteome</keyword>
<dbReference type="InterPro" id="IPR011992">
    <property type="entry name" value="EF-hand-dom_pair"/>
</dbReference>
<protein>
    <recommendedName>
        <fullName evidence="5">EF-hand domain-containing protein</fullName>
    </recommendedName>
</protein>
<feature type="domain" description="EF-hand" evidence="5">
    <location>
        <begin position="112"/>
        <end position="147"/>
    </location>
</feature>
<dbReference type="Proteomes" id="UP001177140">
    <property type="component" value="Unassembled WGS sequence"/>
</dbReference>
<evidence type="ECO:0000256" key="3">
    <source>
        <dbReference type="ARBA" id="ARBA00022737"/>
    </source>
</evidence>
<dbReference type="Gene3D" id="1.10.238.10">
    <property type="entry name" value="EF-hand"/>
    <property type="match status" value="2"/>
</dbReference>
<feature type="domain" description="EF-hand" evidence="5">
    <location>
        <begin position="77"/>
        <end position="111"/>
    </location>
</feature>
<dbReference type="PROSITE" id="PS00018">
    <property type="entry name" value="EF_HAND_1"/>
    <property type="match status" value="3"/>
</dbReference>
<reference evidence="6" key="1">
    <citation type="submission" date="2022-03" db="EMBL/GenBank/DDBJ databases">
        <title>A functionally conserved STORR gene fusion in Papaver species that diverged 16.8 million years ago.</title>
        <authorList>
            <person name="Catania T."/>
        </authorList>
    </citation>
    <scope>NUCLEOTIDE SEQUENCE</scope>
    <source>
        <strain evidence="6">S-191538</strain>
    </source>
</reference>
<dbReference type="PANTHER" id="PTHR10891">
    <property type="entry name" value="EF-HAND CALCIUM-BINDING DOMAIN CONTAINING PROTEIN"/>
    <property type="match status" value="1"/>
</dbReference>
<comment type="function">
    <text evidence="1">Potential calcium sensor.</text>
</comment>
<evidence type="ECO:0000259" key="5">
    <source>
        <dbReference type="PROSITE" id="PS50222"/>
    </source>
</evidence>
<dbReference type="GO" id="GO:0005509">
    <property type="term" value="F:calcium ion binding"/>
    <property type="evidence" value="ECO:0007669"/>
    <property type="project" value="InterPro"/>
</dbReference>
<evidence type="ECO:0000256" key="4">
    <source>
        <dbReference type="ARBA" id="ARBA00022837"/>
    </source>
</evidence>
<feature type="domain" description="EF-hand" evidence="5">
    <location>
        <begin position="41"/>
        <end position="76"/>
    </location>
</feature>
<dbReference type="PROSITE" id="PS50222">
    <property type="entry name" value="EF_HAND_2"/>
    <property type="match status" value="4"/>
</dbReference>
<dbReference type="SMART" id="SM00054">
    <property type="entry name" value="EFh"/>
    <property type="match status" value="4"/>
</dbReference>
<sequence length="185" mass="21020">MSKLRLMSFQYSLSKKLPPKTVTRWSSKNRQSSSLSPVFLPNVEEMRRVFQRFDTNNDGKISQEEYKILLKALGKPNIESEVAMAFEVADTDGDGFIDFKEFMDVHKKGGGVKAMDIQNAFRAFDLDGNGKISAEELLEVLKRLGERCSLETCRKMVRAVDTDGDGLIDMDEFTKMMTRTMKLLA</sequence>